<keyword evidence="1 2" id="KW-0597">Phosphoprotein</keyword>
<comment type="caution">
    <text evidence="4">The sequence shown here is derived from an EMBL/GenBank/DDBJ whole genome shotgun (WGS) entry which is preliminary data.</text>
</comment>
<dbReference type="RefSeq" id="WP_161813102.1">
    <property type="nucleotide sequence ID" value="NZ_BLJN01000003.1"/>
</dbReference>
<dbReference type="Gene3D" id="3.40.50.2300">
    <property type="match status" value="1"/>
</dbReference>
<dbReference type="SUPFAM" id="SSF52172">
    <property type="entry name" value="CheY-like"/>
    <property type="match status" value="1"/>
</dbReference>
<evidence type="ECO:0000256" key="2">
    <source>
        <dbReference type="PROSITE-ProRule" id="PRU00169"/>
    </source>
</evidence>
<dbReference type="InterPro" id="IPR050595">
    <property type="entry name" value="Bact_response_regulator"/>
</dbReference>
<dbReference type="PANTHER" id="PTHR44591">
    <property type="entry name" value="STRESS RESPONSE REGULATOR PROTEIN 1"/>
    <property type="match status" value="1"/>
</dbReference>
<gene>
    <name evidence="4" type="ORF">GCM10011487_34540</name>
</gene>
<protein>
    <submittedName>
        <fullName evidence="4">Response regulator</fullName>
    </submittedName>
</protein>
<keyword evidence="5" id="KW-1185">Reference proteome</keyword>
<evidence type="ECO:0000313" key="4">
    <source>
        <dbReference type="EMBL" id="GFE81454.1"/>
    </source>
</evidence>
<accession>A0A829YDQ9</accession>
<dbReference type="Pfam" id="PF00072">
    <property type="entry name" value="Response_reg"/>
    <property type="match status" value="1"/>
</dbReference>
<evidence type="ECO:0000259" key="3">
    <source>
        <dbReference type="PROSITE" id="PS50110"/>
    </source>
</evidence>
<feature type="domain" description="Response regulatory" evidence="3">
    <location>
        <begin position="4"/>
        <end position="119"/>
    </location>
</feature>
<dbReference type="InterPro" id="IPR001789">
    <property type="entry name" value="Sig_transdc_resp-reg_receiver"/>
</dbReference>
<sequence>MGLEVLIVEDQMLIAIHLQDLVEEAGHRVAAIAHDGVSALAAVANQRPAIAIMDIRLAHGASGIDVARQLYEQHRIRCLFVSANINEDVRQRVADLRPLGFIGKPFLAAEVIAAVQGAAIAVDSNSC</sequence>
<organism evidence="4 5">
    <name type="scientific">Steroidobacter agaridevorans</name>
    <dbReference type="NCBI Taxonomy" id="2695856"/>
    <lineage>
        <taxon>Bacteria</taxon>
        <taxon>Pseudomonadati</taxon>
        <taxon>Pseudomonadota</taxon>
        <taxon>Gammaproteobacteria</taxon>
        <taxon>Steroidobacterales</taxon>
        <taxon>Steroidobacteraceae</taxon>
        <taxon>Steroidobacter</taxon>
    </lineage>
</organism>
<dbReference type="SMART" id="SM00448">
    <property type="entry name" value="REC"/>
    <property type="match status" value="1"/>
</dbReference>
<proteinExistence type="predicted"/>
<dbReference type="Proteomes" id="UP000445000">
    <property type="component" value="Unassembled WGS sequence"/>
</dbReference>
<evidence type="ECO:0000313" key="5">
    <source>
        <dbReference type="Proteomes" id="UP000445000"/>
    </source>
</evidence>
<dbReference type="PANTHER" id="PTHR44591:SF24">
    <property type="entry name" value="PROTEIN-GLUTAMATE METHYLESTERASE_PROTEIN-GLUTAMINE GLUTAMINASE 1"/>
    <property type="match status" value="1"/>
</dbReference>
<dbReference type="EMBL" id="BLJN01000003">
    <property type="protein sequence ID" value="GFE81454.1"/>
    <property type="molecule type" value="Genomic_DNA"/>
</dbReference>
<dbReference type="InterPro" id="IPR011006">
    <property type="entry name" value="CheY-like_superfamily"/>
</dbReference>
<evidence type="ECO:0000256" key="1">
    <source>
        <dbReference type="ARBA" id="ARBA00022553"/>
    </source>
</evidence>
<name>A0A829YDQ9_9GAMM</name>
<reference evidence="5" key="1">
    <citation type="submission" date="2020-01" db="EMBL/GenBank/DDBJ databases">
        <title>'Steroidobacter agaridevorans' sp. nov., agar-degrading bacteria isolated from rhizosphere soils.</title>
        <authorList>
            <person name="Ikenaga M."/>
            <person name="Kataoka M."/>
            <person name="Murouchi A."/>
            <person name="Katsuragi S."/>
            <person name="Sakai M."/>
        </authorList>
    </citation>
    <scope>NUCLEOTIDE SEQUENCE [LARGE SCALE GENOMIC DNA]</scope>
    <source>
        <strain evidence="5">YU21-B</strain>
    </source>
</reference>
<dbReference type="AlphaFoldDB" id="A0A829YDQ9"/>
<dbReference type="PROSITE" id="PS50110">
    <property type="entry name" value="RESPONSE_REGULATORY"/>
    <property type="match status" value="1"/>
</dbReference>
<dbReference type="GO" id="GO:0000160">
    <property type="term" value="P:phosphorelay signal transduction system"/>
    <property type="evidence" value="ECO:0007669"/>
    <property type="project" value="InterPro"/>
</dbReference>
<feature type="modified residue" description="4-aspartylphosphate" evidence="2">
    <location>
        <position position="54"/>
    </location>
</feature>